<protein>
    <recommendedName>
        <fullName evidence="16">DNA helicase RecQ</fullName>
        <ecNumber evidence="16">5.6.2.4</ecNumber>
    </recommendedName>
</protein>
<feature type="domain" description="HRDC" evidence="17">
    <location>
        <begin position="549"/>
        <end position="622"/>
    </location>
</feature>
<dbReference type="GO" id="GO:0005524">
    <property type="term" value="F:ATP binding"/>
    <property type="evidence" value="ECO:0007669"/>
    <property type="project" value="UniProtKB-KW"/>
</dbReference>
<reference evidence="20" key="2">
    <citation type="submission" date="2021-10" db="EMBL/GenBank/DDBJ databases">
        <authorList>
            <person name="Mesa V."/>
        </authorList>
    </citation>
    <scope>NUCLEOTIDE SEQUENCE</scope>
    <source>
        <strain evidence="20">CC3_PB</strain>
    </source>
</reference>
<dbReference type="InterPro" id="IPR004589">
    <property type="entry name" value="DNA_helicase_ATP-dep_RecQ"/>
</dbReference>
<dbReference type="Proteomes" id="UP000431451">
    <property type="component" value="Unassembled WGS sequence"/>
</dbReference>
<evidence type="ECO:0000256" key="7">
    <source>
        <dbReference type="ARBA" id="ARBA00022801"/>
    </source>
</evidence>
<dbReference type="NCBIfam" id="TIGR00614">
    <property type="entry name" value="recQ_fam"/>
    <property type="match status" value="1"/>
</dbReference>
<dbReference type="Gene3D" id="1.10.10.10">
    <property type="entry name" value="Winged helix-like DNA-binding domain superfamily/Winged helix DNA-binding domain"/>
    <property type="match status" value="1"/>
</dbReference>
<evidence type="ECO:0000259" key="17">
    <source>
        <dbReference type="PROSITE" id="PS50967"/>
    </source>
</evidence>
<dbReference type="GO" id="GO:0016787">
    <property type="term" value="F:hydrolase activity"/>
    <property type="evidence" value="ECO:0007669"/>
    <property type="project" value="UniProtKB-KW"/>
</dbReference>
<dbReference type="Pfam" id="PF00570">
    <property type="entry name" value="HRDC"/>
    <property type="match status" value="1"/>
</dbReference>
<evidence type="ECO:0000256" key="15">
    <source>
        <dbReference type="ARBA" id="ARBA00034617"/>
    </source>
</evidence>
<keyword evidence="5" id="KW-0547">Nucleotide-binding</keyword>
<evidence type="ECO:0000256" key="13">
    <source>
        <dbReference type="ARBA" id="ARBA00023204"/>
    </source>
</evidence>
<dbReference type="GO" id="GO:0006260">
    <property type="term" value="P:DNA replication"/>
    <property type="evidence" value="ECO:0007669"/>
    <property type="project" value="InterPro"/>
</dbReference>
<dbReference type="InterPro" id="IPR011545">
    <property type="entry name" value="DEAD/DEAH_box_helicase_dom"/>
</dbReference>
<dbReference type="Pfam" id="PF00271">
    <property type="entry name" value="Helicase_C"/>
    <property type="match status" value="1"/>
</dbReference>
<dbReference type="GO" id="GO:0043138">
    <property type="term" value="F:3'-5' DNA helicase activity"/>
    <property type="evidence" value="ECO:0007669"/>
    <property type="project" value="UniProtKB-EC"/>
</dbReference>
<evidence type="ECO:0000256" key="5">
    <source>
        <dbReference type="ARBA" id="ARBA00022741"/>
    </source>
</evidence>
<dbReference type="SMART" id="SM00956">
    <property type="entry name" value="RQC"/>
    <property type="match status" value="1"/>
</dbReference>
<comment type="cofactor">
    <cofactor evidence="1">
        <name>Mg(2+)</name>
        <dbReference type="ChEBI" id="CHEBI:18420"/>
    </cofactor>
</comment>
<dbReference type="GO" id="GO:0005737">
    <property type="term" value="C:cytoplasm"/>
    <property type="evidence" value="ECO:0007669"/>
    <property type="project" value="TreeGrafter"/>
</dbReference>
<dbReference type="AlphaFoldDB" id="A0A650MNW3"/>
<keyword evidence="13" id="KW-0234">DNA repair</keyword>
<organism evidence="21 22">
    <name type="scientific">Clostridium neonatale</name>
    <dbReference type="NCBI Taxonomy" id="137838"/>
    <lineage>
        <taxon>Bacteria</taxon>
        <taxon>Bacillati</taxon>
        <taxon>Bacillota</taxon>
        <taxon>Clostridia</taxon>
        <taxon>Eubacteriales</taxon>
        <taxon>Clostridiaceae</taxon>
        <taxon>Clostridium</taxon>
    </lineage>
</organism>
<dbReference type="SMART" id="SM00490">
    <property type="entry name" value="HELICc"/>
    <property type="match status" value="1"/>
</dbReference>
<keyword evidence="10" id="KW-0067">ATP-binding</keyword>
<dbReference type="InterPro" id="IPR036388">
    <property type="entry name" value="WH-like_DNA-bd_sf"/>
</dbReference>
<evidence type="ECO:0000256" key="3">
    <source>
        <dbReference type="ARBA" id="ARBA00005446"/>
    </source>
</evidence>
<evidence type="ECO:0000256" key="12">
    <source>
        <dbReference type="ARBA" id="ARBA00023172"/>
    </source>
</evidence>
<evidence type="ECO:0000256" key="14">
    <source>
        <dbReference type="ARBA" id="ARBA00023235"/>
    </source>
</evidence>
<dbReference type="SUPFAM" id="SSF52540">
    <property type="entry name" value="P-loop containing nucleoside triphosphate hydrolases"/>
    <property type="match status" value="1"/>
</dbReference>
<feature type="domain" description="Helicase ATP-binding" evidence="18">
    <location>
        <begin position="63"/>
        <end position="232"/>
    </location>
</feature>
<comment type="similarity">
    <text evidence="3">Belongs to the helicase family. RecQ subfamily.</text>
</comment>
<dbReference type="Gene3D" id="3.40.50.300">
    <property type="entry name" value="P-loop containing nucleotide triphosphate hydrolases"/>
    <property type="match status" value="2"/>
</dbReference>
<proteinExistence type="inferred from homology"/>
<evidence type="ECO:0000256" key="10">
    <source>
        <dbReference type="ARBA" id="ARBA00022840"/>
    </source>
</evidence>
<keyword evidence="11" id="KW-0238">DNA-binding</keyword>
<gene>
    <name evidence="21" type="primary">recQ_2</name>
    <name evidence="20" type="synonym">recQ</name>
    <name evidence="20" type="ORF">CNEO_41523</name>
    <name evidence="21" type="ORF">CNEONATNEC25_03355</name>
</gene>
<accession>A0A650MNW3</accession>
<dbReference type="GO" id="GO:0003677">
    <property type="term" value="F:DNA binding"/>
    <property type="evidence" value="ECO:0007669"/>
    <property type="project" value="UniProtKB-KW"/>
</dbReference>
<evidence type="ECO:0000313" key="20">
    <source>
        <dbReference type="EMBL" id="CAG9704917.1"/>
    </source>
</evidence>
<dbReference type="InterPro" id="IPR036390">
    <property type="entry name" value="WH_DNA-bd_sf"/>
</dbReference>
<evidence type="ECO:0000256" key="8">
    <source>
        <dbReference type="ARBA" id="ARBA00022806"/>
    </source>
</evidence>
<dbReference type="CDD" id="cd17920">
    <property type="entry name" value="DEXHc_RecQ"/>
    <property type="match status" value="1"/>
</dbReference>
<dbReference type="Pfam" id="PF16124">
    <property type="entry name" value="RecQ_Zn_bind"/>
    <property type="match status" value="1"/>
</dbReference>
<keyword evidence="8 21" id="KW-0347">Helicase</keyword>
<sequence length="622" mass="71964">METIIVLLLSGITVKMVPLSVYINYIINIIREENGVDNKEKIFYVLKKYYGYSTLRRGQFEIINSILNKEDTFCLMPTGAGKSVCYQIPAIILSGITIVISPLISLMKDQVDNLTELGVKSAYINSTQTMENIKNILIEASLGGYKIIYVAPERLESKIFKDMVKDLDICQIAIDEAHCVSQWGHDFRKSYLQISEFYKILKTKPVISAFTATATDEVRMDSIKLLGLNNPYMYIGDINRENLNISVFKEIDKLEEVKDIIRAHDEQSGIVYCAARKEVDSLYYYLKELGYSVGKYHGGLSDEEKEEYQEGFLYERYNIIIATTAFGMGIDKSNIRFIVHFTIPQNIENYYQEIGRGGRDGEQCDCYLFYSESDLSRIEYIINKSSALSRLSIQLKKFQSMIDYCNYHECFRKYILNYFGNKRIVSYCNNCSNCLNDDELKDFTKESQMILSTVFRTREKYGISVLVDILKGFKGPKIIQNNLDKVTTYGIMKEYGNSFIKDLIKSLLNEGYVDLKEGTYSMLKLNARSYKVLKSQENVVFKILDKEETILNKELFEDLKKWRKEKAYKERIRPYIIFSDSSLIEIVNNIPKDKEELLEIRGVGSKKVEAYGDEILKIIEKY</sequence>
<evidence type="ECO:0000313" key="21">
    <source>
        <dbReference type="EMBL" id="VCT85752.1"/>
    </source>
</evidence>
<dbReference type="GO" id="GO:0006281">
    <property type="term" value="P:DNA repair"/>
    <property type="evidence" value="ECO:0007669"/>
    <property type="project" value="UniProtKB-KW"/>
</dbReference>
<dbReference type="Pfam" id="PF09382">
    <property type="entry name" value="RQC"/>
    <property type="match status" value="1"/>
</dbReference>
<dbReference type="GO" id="GO:0009432">
    <property type="term" value="P:SOS response"/>
    <property type="evidence" value="ECO:0007669"/>
    <property type="project" value="UniProtKB-UniRule"/>
</dbReference>
<reference evidence="21 22" key="1">
    <citation type="submission" date="2018-06" db="EMBL/GenBank/DDBJ databases">
        <authorList>
            <consortium name="IHU Genomes"/>
        </authorList>
    </citation>
    <scope>NUCLEOTIDE SEQUENCE [LARGE SCALE GENOMIC DNA]</scope>
    <source>
        <strain evidence="21 22">NEC25</strain>
    </source>
</reference>
<evidence type="ECO:0000256" key="6">
    <source>
        <dbReference type="ARBA" id="ARBA00022763"/>
    </source>
</evidence>
<dbReference type="Pfam" id="PF00270">
    <property type="entry name" value="DEAD"/>
    <property type="match status" value="1"/>
</dbReference>
<comment type="cofactor">
    <cofactor evidence="2">
        <name>Zn(2+)</name>
        <dbReference type="ChEBI" id="CHEBI:29105"/>
    </cofactor>
</comment>
<dbReference type="PROSITE" id="PS51194">
    <property type="entry name" value="HELICASE_CTER"/>
    <property type="match status" value="1"/>
</dbReference>
<dbReference type="GO" id="GO:0006310">
    <property type="term" value="P:DNA recombination"/>
    <property type="evidence" value="ECO:0007669"/>
    <property type="project" value="UniProtKB-UniRule"/>
</dbReference>
<evidence type="ECO:0000259" key="19">
    <source>
        <dbReference type="PROSITE" id="PS51194"/>
    </source>
</evidence>
<dbReference type="PANTHER" id="PTHR13710:SF105">
    <property type="entry name" value="ATP-DEPENDENT DNA HELICASE Q1"/>
    <property type="match status" value="1"/>
</dbReference>
<keyword evidence="9" id="KW-0862">Zinc</keyword>
<dbReference type="Gene3D" id="1.10.150.80">
    <property type="entry name" value="HRDC domain"/>
    <property type="match status" value="1"/>
</dbReference>
<evidence type="ECO:0000313" key="22">
    <source>
        <dbReference type="Proteomes" id="UP000431451"/>
    </source>
</evidence>
<dbReference type="GO" id="GO:0043590">
    <property type="term" value="C:bacterial nucleoid"/>
    <property type="evidence" value="ECO:0007669"/>
    <property type="project" value="TreeGrafter"/>
</dbReference>
<dbReference type="EC" id="5.6.2.4" evidence="16"/>
<evidence type="ECO:0000259" key="18">
    <source>
        <dbReference type="PROSITE" id="PS51192"/>
    </source>
</evidence>
<dbReference type="InterPro" id="IPR027417">
    <property type="entry name" value="P-loop_NTPase"/>
</dbReference>
<evidence type="ECO:0000256" key="9">
    <source>
        <dbReference type="ARBA" id="ARBA00022833"/>
    </source>
</evidence>
<keyword evidence="7 21" id="KW-0378">Hydrolase</keyword>
<keyword evidence="12" id="KW-0233">DNA recombination</keyword>
<dbReference type="InterPro" id="IPR010997">
    <property type="entry name" value="HRDC-like_sf"/>
</dbReference>
<comment type="catalytic activity">
    <reaction evidence="15">
        <text>Couples ATP hydrolysis with the unwinding of duplex DNA by translocating in the 3'-5' direction.</text>
        <dbReference type="EC" id="5.6.2.4"/>
    </reaction>
</comment>
<dbReference type="InterPro" id="IPR001650">
    <property type="entry name" value="Helicase_C-like"/>
</dbReference>
<feature type="domain" description="Helicase C-terminal" evidence="19">
    <location>
        <begin position="256"/>
        <end position="399"/>
    </location>
</feature>
<dbReference type="InterPro" id="IPR018982">
    <property type="entry name" value="RQC_domain"/>
</dbReference>
<dbReference type="SMART" id="SM00341">
    <property type="entry name" value="HRDC"/>
    <property type="match status" value="1"/>
</dbReference>
<dbReference type="InterPro" id="IPR006293">
    <property type="entry name" value="DNA_helicase_ATP-dep_RecQ_bac"/>
</dbReference>
<evidence type="ECO:0000256" key="4">
    <source>
        <dbReference type="ARBA" id="ARBA00022723"/>
    </source>
</evidence>
<dbReference type="EMBL" id="UWJD01000002">
    <property type="protein sequence ID" value="VCT85752.1"/>
    <property type="molecule type" value="Genomic_DNA"/>
</dbReference>
<dbReference type="SUPFAM" id="SSF47819">
    <property type="entry name" value="HRDC-like"/>
    <property type="match status" value="1"/>
</dbReference>
<evidence type="ECO:0000256" key="2">
    <source>
        <dbReference type="ARBA" id="ARBA00001947"/>
    </source>
</evidence>
<keyword evidence="14" id="KW-0413">Isomerase</keyword>
<evidence type="ECO:0000256" key="11">
    <source>
        <dbReference type="ARBA" id="ARBA00023125"/>
    </source>
</evidence>
<dbReference type="InterPro" id="IPR044876">
    <property type="entry name" value="HRDC_dom_sf"/>
</dbReference>
<dbReference type="InterPro" id="IPR032284">
    <property type="entry name" value="RecQ_Zn-bd"/>
</dbReference>
<dbReference type="PANTHER" id="PTHR13710">
    <property type="entry name" value="DNA HELICASE RECQ FAMILY MEMBER"/>
    <property type="match status" value="1"/>
</dbReference>
<dbReference type="GO" id="GO:0009378">
    <property type="term" value="F:four-way junction helicase activity"/>
    <property type="evidence" value="ECO:0007669"/>
    <property type="project" value="TreeGrafter"/>
</dbReference>
<dbReference type="NCBIfam" id="TIGR01389">
    <property type="entry name" value="recQ"/>
    <property type="match status" value="1"/>
</dbReference>
<name>A0A650MNW3_9CLOT</name>
<dbReference type="PROSITE" id="PS50967">
    <property type="entry name" value="HRDC"/>
    <property type="match status" value="1"/>
</dbReference>
<dbReference type="GO" id="GO:0030894">
    <property type="term" value="C:replisome"/>
    <property type="evidence" value="ECO:0007669"/>
    <property type="project" value="TreeGrafter"/>
</dbReference>
<keyword evidence="4" id="KW-0479">Metal-binding</keyword>
<evidence type="ECO:0000256" key="1">
    <source>
        <dbReference type="ARBA" id="ARBA00001946"/>
    </source>
</evidence>
<dbReference type="Proteomes" id="UP000789738">
    <property type="component" value="Unassembled WGS sequence"/>
</dbReference>
<dbReference type="PROSITE" id="PS51192">
    <property type="entry name" value="HELICASE_ATP_BIND_1"/>
    <property type="match status" value="1"/>
</dbReference>
<dbReference type="SUPFAM" id="SSF46785">
    <property type="entry name" value="Winged helix' DNA-binding domain"/>
    <property type="match status" value="1"/>
</dbReference>
<dbReference type="InterPro" id="IPR014001">
    <property type="entry name" value="Helicase_ATP-bd"/>
</dbReference>
<keyword evidence="6" id="KW-0227">DNA damage</keyword>
<evidence type="ECO:0000256" key="16">
    <source>
        <dbReference type="NCBIfam" id="TIGR01389"/>
    </source>
</evidence>
<dbReference type="SMART" id="SM00487">
    <property type="entry name" value="DEXDc"/>
    <property type="match status" value="1"/>
</dbReference>
<dbReference type="EMBL" id="CAKJVE010000004">
    <property type="protein sequence ID" value="CAG9704917.1"/>
    <property type="molecule type" value="Genomic_DNA"/>
</dbReference>
<dbReference type="FunFam" id="3.40.50.300:FF:001389">
    <property type="entry name" value="ATP-dependent DNA helicase RecQ"/>
    <property type="match status" value="1"/>
</dbReference>
<dbReference type="GO" id="GO:0046872">
    <property type="term" value="F:metal ion binding"/>
    <property type="evidence" value="ECO:0007669"/>
    <property type="project" value="UniProtKB-KW"/>
</dbReference>
<dbReference type="InterPro" id="IPR002121">
    <property type="entry name" value="HRDC_dom"/>
</dbReference>